<dbReference type="Pfam" id="PF09438">
    <property type="entry name" value="DUF2017"/>
    <property type="match status" value="1"/>
</dbReference>
<evidence type="ECO:0000313" key="2">
    <source>
        <dbReference type="EMBL" id="PKW27094.1"/>
    </source>
</evidence>
<comment type="caution">
    <text evidence="2">The sequence shown here is derived from an EMBL/GenBank/DDBJ whole genome shotgun (WGS) entry which is preliminary data.</text>
</comment>
<evidence type="ECO:0000256" key="1">
    <source>
        <dbReference type="SAM" id="MobiDB-lite"/>
    </source>
</evidence>
<dbReference type="OrthoDB" id="3268479at2"/>
<dbReference type="AlphaFoldDB" id="A0A2N3YJS5"/>
<reference evidence="2 3" key="1">
    <citation type="submission" date="2017-12" db="EMBL/GenBank/DDBJ databases">
        <title>Sequencing the genomes of 1000 Actinobacteria strains.</title>
        <authorList>
            <person name="Klenk H.-P."/>
        </authorList>
    </citation>
    <scope>NUCLEOTIDE SEQUENCE [LARGE SCALE GENOMIC DNA]</scope>
    <source>
        <strain evidence="2 3">DSM 12806</strain>
    </source>
</reference>
<accession>A0A2N3YJS5</accession>
<sequence>MARAFRRAGRGDQRRYVATLDAGERELVATLMGQVADLLAPPEPDGAGGGAGVTGTRAGDVDDGFDAIVAGMGLARAPGERADAAASGEPADRDPALDRLLPTGHREDDEAATEFRRLTEGGLRHRKAAALTASVAVLREAGDTVSLDEGQAVAFVTALTDVRLVLGERLGLRTDEDLDRLEELVERLDDDEPVVHLLALYDFLTWLQETLASALMRR</sequence>
<name>A0A2N3YJS5_9MICO</name>
<keyword evidence="3" id="KW-1185">Reference proteome</keyword>
<dbReference type="RefSeq" id="WP_101395569.1">
    <property type="nucleotide sequence ID" value="NZ_PJNE01000001.1"/>
</dbReference>
<evidence type="ECO:0000313" key="3">
    <source>
        <dbReference type="Proteomes" id="UP000233781"/>
    </source>
</evidence>
<gene>
    <name evidence="2" type="ORF">ATL31_1929</name>
</gene>
<protein>
    <submittedName>
        <fullName evidence="2">Uncharacterized protein DUF2017</fullName>
    </submittedName>
</protein>
<proteinExistence type="predicted"/>
<organism evidence="2 3">
    <name type="scientific">Phycicoccus duodecadis</name>
    <dbReference type="NCBI Taxonomy" id="173053"/>
    <lineage>
        <taxon>Bacteria</taxon>
        <taxon>Bacillati</taxon>
        <taxon>Actinomycetota</taxon>
        <taxon>Actinomycetes</taxon>
        <taxon>Micrococcales</taxon>
        <taxon>Intrasporangiaceae</taxon>
        <taxon>Phycicoccus</taxon>
    </lineage>
</organism>
<feature type="region of interest" description="Disordered" evidence="1">
    <location>
        <begin position="80"/>
        <end position="102"/>
    </location>
</feature>
<dbReference type="Proteomes" id="UP000233781">
    <property type="component" value="Unassembled WGS sequence"/>
</dbReference>
<dbReference type="EMBL" id="PJNE01000001">
    <property type="protein sequence ID" value="PKW27094.1"/>
    <property type="molecule type" value="Genomic_DNA"/>
</dbReference>
<dbReference type="InterPro" id="IPR018561">
    <property type="entry name" value="AosR"/>
</dbReference>